<comment type="caution">
    <text evidence="2">The sequence shown here is derived from an EMBL/GenBank/DDBJ whole genome shotgun (WGS) entry which is preliminary data.</text>
</comment>
<reference evidence="2 3" key="1">
    <citation type="submission" date="2019-03" db="EMBL/GenBank/DDBJ databases">
        <title>Luteimonas zhaokaii sp.nov., isolated from the rectal contents of Plateau pika in Yushu, Qinghai Province, China.</title>
        <authorList>
            <person name="Zhang G."/>
        </authorList>
    </citation>
    <scope>NUCLEOTIDE SEQUENCE [LARGE SCALE GENOMIC DNA]</scope>
    <source>
        <strain evidence="2 3">B9</strain>
    </source>
</reference>
<dbReference type="Proteomes" id="UP000294796">
    <property type="component" value="Unassembled WGS sequence"/>
</dbReference>
<organism evidence="2 3">
    <name type="scientific">Luteimonas aestuarii</name>
    <dbReference type="NCBI Taxonomy" id="453837"/>
    <lineage>
        <taxon>Bacteria</taxon>
        <taxon>Pseudomonadati</taxon>
        <taxon>Pseudomonadota</taxon>
        <taxon>Gammaproteobacteria</taxon>
        <taxon>Lysobacterales</taxon>
        <taxon>Lysobacteraceae</taxon>
        <taxon>Luteimonas</taxon>
    </lineage>
</organism>
<evidence type="ECO:0000313" key="3">
    <source>
        <dbReference type="Proteomes" id="UP000294796"/>
    </source>
</evidence>
<evidence type="ECO:0000256" key="1">
    <source>
        <dbReference type="SAM" id="Phobius"/>
    </source>
</evidence>
<gene>
    <name evidence="2" type="ORF">E2F46_09300</name>
</gene>
<keyword evidence="1" id="KW-0812">Transmembrane</keyword>
<dbReference type="OrthoDB" id="670562at2"/>
<name>A0A4R5TTV9_9GAMM</name>
<protein>
    <submittedName>
        <fullName evidence="2">Uncharacterized protein</fullName>
    </submittedName>
</protein>
<feature type="transmembrane region" description="Helical" evidence="1">
    <location>
        <begin position="44"/>
        <end position="66"/>
    </location>
</feature>
<keyword evidence="3" id="KW-1185">Reference proteome</keyword>
<feature type="transmembrane region" description="Helical" evidence="1">
    <location>
        <begin position="104"/>
        <end position="124"/>
    </location>
</feature>
<evidence type="ECO:0000313" key="2">
    <source>
        <dbReference type="EMBL" id="TDK24465.1"/>
    </source>
</evidence>
<dbReference type="AlphaFoldDB" id="A0A4R5TTV9"/>
<dbReference type="EMBL" id="SMTF01000005">
    <property type="protein sequence ID" value="TDK24465.1"/>
    <property type="molecule type" value="Genomic_DNA"/>
</dbReference>
<dbReference type="RefSeq" id="WP_133321797.1">
    <property type="nucleotide sequence ID" value="NZ_SMTF01000005.1"/>
</dbReference>
<accession>A0A4R5TTV9</accession>
<keyword evidence="1" id="KW-0472">Membrane</keyword>
<feature type="transmembrane region" description="Helical" evidence="1">
    <location>
        <begin position="78"/>
        <end position="98"/>
    </location>
</feature>
<sequence>MRGDAILLLCALHSFGFALFHAGFWRLFGWPRTLKDTTLANRAVIQIANVQLIWVFAGVGALCLLYPAELVTTPLGRAVLAGMAIFWTVRVAGQFVWLRVNHPLVHGLTALFALGAALFAWPLLA</sequence>
<proteinExistence type="predicted"/>
<keyword evidence="1" id="KW-1133">Transmembrane helix</keyword>